<keyword evidence="1" id="KW-1133">Transmembrane helix</keyword>
<protein>
    <submittedName>
        <fullName evidence="2">Uncharacterized protein</fullName>
    </submittedName>
</protein>
<dbReference type="RefSeq" id="WP_212530745.1">
    <property type="nucleotide sequence ID" value="NZ_JAGSOG010000133.1"/>
</dbReference>
<evidence type="ECO:0000256" key="1">
    <source>
        <dbReference type="SAM" id="Phobius"/>
    </source>
</evidence>
<keyword evidence="1" id="KW-0472">Membrane</keyword>
<organism evidence="2 3">
    <name type="scientific">Actinospica durhamensis</name>
    <dbReference type="NCBI Taxonomy" id="1508375"/>
    <lineage>
        <taxon>Bacteria</taxon>
        <taxon>Bacillati</taxon>
        <taxon>Actinomycetota</taxon>
        <taxon>Actinomycetes</taxon>
        <taxon>Catenulisporales</taxon>
        <taxon>Actinospicaceae</taxon>
        <taxon>Actinospica</taxon>
    </lineage>
</organism>
<proteinExistence type="predicted"/>
<evidence type="ECO:0000313" key="2">
    <source>
        <dbReference type="EMBL" id="MBR7836264.1"/>
    </source>
</evidence>
<feature type="transmembrane region" description="Helical" evidence="1">
    <location>
        <begin position="36"/>
        <end position="57"/>
    </location>
</feature>
<reference evidence="2" key="1">
    <citation type="submission" date="2021-04" db="EMBL/GenBank/DDBJ databases">
        <title>Genome based classification of Actinospica acidithermotolerans sp. nov., an actinobacterium isolated from an Indonesian hot spring.</title>
        <authorList>
            <person name="Kusuma A.B."/>
            <person name="Putra K.E."/>
            <person name="Nafisah S."/>
            <person name="Loh J."/>
            <person name="Nouioui I."/>
            <person name="Goodfellow M."/>
        </authorList>
    </citation>
    <scope>NUCLEOTIDE SEQUENCE</scope>
    <source>
        <strain evidence="2">CSCA 57</strain>
    </source>
</reference>
<dbReference type="AlphaFoldDB" id="A0A941IQI5"/>
<gene>
    <name evidence="2" type="ORF">KDL01_23505</name>
</gene>
<comment type="caution">
    <text evidence="2">The sequence shown here is derived from an EMBL/GenBank/DDBJ whole genome shotgun (WGS) entry which is preliminary data.</text>
</comment>
<dbReference type="Proteomes" id="UP000675781">
    <property type="component" value="Unassembled WGS sequence"/>
</dbReference>
<evidence type="ECO:0000313" key="3">
    <source>
        <dbReference type="Proteomes" id="UP000675781"/>
    </source>
</evidence>
<accession>A0A941IQI5</accession>
<name>A0A941IQI5_9ACTN</name>
<dbReference type="EMBL" id="JAGSOG010000133">
    <property type="protein sequence ID" value="MBR7836264.1"/>
    <property type="molecule type" value="Genomic_DNA"/>
</dbReference>
<keyword evidence="1" id="KW-0812">Transmembrane</keyword>
<sequence length="274" mass="28756">MSEQFDQISDYARQAAVLPDAESLRARSAGRQRRRLVAQSTGGVGAVMAVAALIVSFSGGSALRTVNTGVGLSPGIAYVCSDSSGNPITTQPTVNSNGQTMIIWPSDCSTGINSIFDSPAPSPLNWDIPAPVPSGTAWNLVTKTTDLPPGATLTLEFEYGDYFLDVHVPGAKQHVLYSLGYDGQTQVVPLLSQLGFKNMTQNVATSLCAFIESMPHAVMDVRDAHGHSVLSKPISLNTPLTFIEAPDASAYPTGQEDGKFNVASACPSDVPGGK</sequence>
<keyword evidence="3" id="KW-1185">Reference proteome</keyword>